<protein>
    <recommendedName>
        <fullName evidence="4">Attachment p12 family protein</fullName>
    </recommendedName>
</protein>
<sequence>MKPVTAVSLLLTILLATGVTAGVKSDCSGNQRCISKTSKAIQPKEVEMLELSALSVLVY</sequence>
<accession>A0ABS9BH33</accession>
<feature type="chain" id="PRO_5045797832" description="Attachment p12 family protein" evidence="1">
    <location>
        <begin position="22"/>
        <end position="59"/>
    </location>
</feature>
<comment type="caution">
    <text evidence="2">The sequence shown here is derived from an EMBL/GenBank/DDBJ whole genome shotgun (WGS) entry which is preliminary data.</text>
</comment>
<reference evidence="2 3" key="1">
    <citation type="submission" date="2022-01" db="EMBL/GenBank/DDBJ databases">
        <title>Flavihumibacter sp. nov., isolated from sediment of a river.</title>
        <authorList>
            <person name="Liu H."/>
        </authorList>
    </citation>
    <scope>NUCLEOTIDE SEQUENCE [LARGE SCALE GENOMIC DNA]</scope>
    <source>
        <strain evidence="2 3">RY-1</strain>
    </source>
</reference>
<keyword evidence="3" id="KW-1185">Reference proteome</keyword>
<feature type="signal peptide" evidence="1">
    <location>
        <begin position="1"/>
        <end position="21"/>
    </location>
</feature>
<evidence type="ECO:0008006" key="4">
    <source>
        <dbReference type="Google" id="ProtNLM"/>
    </source>
</evidence>
<keyword evidence="1" id="KW-0732">Signal</keyword>
<evidence type="ECO:0000313" key="3">
    <source>
        <dbReference type="Proteomes" id="UP001200145"/>
    </source>
</evidence>
<name>A0ABS9BH33_9BACT</name>
<evidence type="ECO:0000256" key="1">
    <source>
        <dbReference type="SAM" id="SignalP"/>
    </source>
</evidence>
<gene>
    <name evidence="2" type="ORF">L0U88_04885</name>
</gene>
<evidence type="ECO:0000313" key="2">
    <source>
        <dbReference type="EMBL" id="MCF1713966.1"/>
    </source>
</evidence>
<dbReference type="EMBL" id="JAKEVY010000001">
    <property type="protein sequence ID" value="MCF1713966.1"/>
    <property type="molecule type" value="Genomic_DNA"/>
</dbReference>
<proteinExistence type="predicted"/>
<dbReference type="Proteomes" id="UP001200145">
    <property type="component" value="Unassembled WGS sequence"/>
</dbReference>
<dbReference type="RefSeq" id="WP_234864493.1">
    <property type="nucleotide sequence ID" value="NZ_JAKEVY010000001.1"/>
</dbReference>
<organism evidence="2 3">
    <name type="scientific">Flavihumibacter fluminis</name>
    <dbReference type="NCBI Taxonomy" id="2909236"/>
    <lineage>
        <taxon>Bacteria</taxon>
        <taxon>Pseudomonadati</taxon>
        <taxon>Bacteroidota</taxon>
        <taxon>Chitinophagia</taxon>
        <taxon>Chitinophagales</taxon>
        <taxon>Chitinophagaceae</taxon>
        <taxon>Flavihumibacter</taxon>
    </lineage>
</organism>